<dbReference type="Gene3D" id="3.80.10.10">
    <property type="entry name" value="Ribonuclease Inhibitor"/>
    <property type="match status" value="1"/>
</dbReference>
<evidence type="ECO:0000256" key="1">
    <source>
        <dbReference type="SAM" id="MobiDB-lite"/>
    </source>
</evidence>
<dbReference type="EMBL" id="CP029504">
    <property type="protein sequence ID" value="AYU75971.1"/>
    <property type="molecule type" value="Genomic_DNA"/>
</dbReference>
<dbReference type="VEuPathDB" id="TriTrypDB:LdBPK_050650.1"/>
<dbReference type="VEuPathDB" id="TriTrypDB:LdCL_050011600"/>
<evidence type="ECO:0000313" key="2">
    <source>
        <dbReference type="EMBL" id="AYU75971.1"/>
    </source>
</evidence>
<feature type="region of interest" description="Disordered" evidence="1">
    <location>
        <begin position="680"/>
        <end position="728"/>
    </location>
</feature>
<dbReference type="SMART" id="SM00368">
    <property type="entry name" value="LRR_RI"/>
    <property type="match status" value="2"/>
</dbReference>
<protein>
    <recommendedName>
        <fullName evidence="4">Leucine Rich repeat family protein</fullName>
    </recommendedName>
</protein>
<dbReference type="OrthoDB" id="2163268at2759"/>
<proteinExistence type="predicted"/>
<dbReference type="PANTHER" id="PTHR24114:SF2">
    <property type="entry name" value="F-BOX DOMAIN-CONTAINING PROTEIN-RELATED"/>
    <property type="match status" value="1"/>
</dbReference>
<dbReference type="InterPro" id="IPR052394">
    <property type="entry name" value="LRR-containing"/>
</dbReference>
<feature type="compositionally biased region" description="Basic and acidic residues" evidence="1">
    <location>
        <begin position="38"/>
        <end position="57"/>
    </location>
</feature>
<evidence type="ECO:0008006" key="4">
    <source>
        <dbReference type="Google" id="ProtNLM"/>
    </source>
</evidence>
<feature type="compositionally biased region" description="Low complexity" evidence="1">
    <location>
        <begin position="710"/>
        <end position="728"/>
    </location>
</feature>
<organism evidence="2 3">
    <name type="scientific">Leishmania donovani</name>
    <dbReference type="NCBI Taxonomy" id="5661"/>
    <lineage>
        <taxon>Eukaryota</taxon>
        <taxon>Discoba</taxon>
        <taxon>Euglenozoa</taxon>
        <taxon>Kinetoplastea</taxon>
        <taxon>Metakinetoplastina</taxon>
        <taxon>Trypanosomatida</taxon>
        <taxon>Trypanosomatidae</taxon>
        <taxon>Leishmaniinae</taxon>
        <taxon>Leishmania</taxon>
    </lineage>
</organism>
<dbReference type="SUPFAM" id="SSF52047">
    <property type="entry name" value="RNI-like"/>
    <property type="match status" value="1"/>
</dbReference>
<reference evidence="2 3" key="1">
    <citation type="journal article" date="2018" name="Sci. Rep.">
        <title>A complete Leishmania donovani reference genome identifies novel genetic variations associated with virulence.</title>
        <authorList>
            <person name="Lypaczewski P."/>
            <person name="Hoshizaki J."/>
            <person name="Zhang W.-W."/>
            <person name="McCall L.-I."/>
            <person name="Torcivia-Rodriguez J."/>
            <person name="Simonyan V."/>
            <person name="Kaur A."/>
            <person name="Dewar K."/>
            <person name="Matlashewski G."/>
        </authorList>
    </citation>
    <scope>NUCLEOTIDE SEQUENCE [LARGE SCALE GENOMIC DNA]</scope>
    <source>
        <strain evidence="2 3">LdCL</strain>
    </source>
</reference>
<feature type="region of interest" description="Disordered" evidence="1">
    <location>
        <begin position="484"/>
        <end position="546"/>
    </location>
</feature>
<evidence type="ECO:0000313" key="3">
    <source>
        <dbReference type="Proteomes" id="UP000274082"/>
    </source>
</evidence>
<name>A0A3S5H5I9_LEIDO</name>
<gene>
    <name evidence="2" type="ORF">LdCL_050011600</name>
</gene>
<dbReference type="InterPro" id="IPR032675">
    <property type="entry name" value="LRR_dom_sf"/>
</dbReference>
<feature type="region of interest" description="Disordered" evidence="1">
    <location>
        <begin position="448"/>
        <end position="472"/>
    </location>
</feature>
<keyword evidence="3" id="KW-1185">Reference proteome</keyword>
<sequence>MEPRWRGGRLSTEQVADLRTELGRLVAALAVAFQAGRAEEEGQHTQDVAADAHDAKGSAHTSSSAPLSDPLAEEAAALLLKPFEEMHLSGYRLGDAALTSPSMPDLPSFLSVVSRHTRLRVLDLSFNNLTPQVLAPLLQAIRGLPLLAVLKLSGNMLGSARSDDYNGSRSEKWDLSTVSVDEELGDAATAAARLGRYLATNPALLELALFHCDLNDHDVRELLSGLVHPRNTTLHTLQLSWNPACTSRSAEMALQLVTDLGNTTLCELELEGEAPATQVRLEYACTPDGVFRSGHTLIPESAAAGAATGDGNDDNSGNAGTVITSAAAADVVSLEQLRQQQQQLAEIQKHLTPAQGARYVNRCRYLAEDLDGSRVLAPLVMRKLKAVLSIRLPPRPRVDERHGASELNVAAFAERETASASAAGAGAHSQDGSGELFTSAAAVDCGGSNPHSGRAVPSPAAAANSSAGHQRRSFEGVSAMTDGHVASVAPPPQATDAPRPRTSPPMHLRRRWPTPAVSTGSVASPASGRHAAQQQQHPRTPQELRDARFETPQRLAAVMADAEAFRRRLQPVQLDTHAPPCAEVSRYRSGAHSASVTKTRSLWYADDGFVLRPNGLSKVLVAPVLPGGATAFANVALEDVEDRPLQPCWCTPRQTSPMTGIYAGILHYHCVHEATAQQQKRQYGTSSSPPPSTAATAVKPADPSASKSRLPLLLPQPSQQPQPQLQPQQLPSTAEMYCGCQGTGHLCLSACVASEGAGAGRRRHRMRSTLHVKAAKAMGKSAGSGCGASASRKSDRTRERFLDWTATNSDAVNTLLSTVAAAAPPALRLSTVRTACGGLSIALNYSPVTHFSAPHVSCASGMTLAEL</sequence>
<dbReference type="VEuPathDB" id="TriTrypDB:LDHU3_05.0730"/>
<accession>A0A3S5H5I9</accession>
<dbReference type="Proteomes" id="UP000274082">
    <property type="component" value="Chromosome 5"/>
</dbReference>
<dbReference type="AlphaFoldDB" id="A0A3S5H5I9"/>
<feature type="compositionally biased region" description="Low complexity" evidence="1">
    <location>
        <begin position="455"/>
        <end position="467"/>
    </location>
</feature>
<dbReference type="PANTHER" id="PTHR24114">
    <property type="entry name" value="LEUCINE RICH REPEAT FAMILY PROTEIN"/>
    <property type="match status" value="1"/>
</dbReference>
<feature type="region of interest" description="Disordered" evidence="1">
    <location>
        <begin position="38"/>
        <end position="68"/>
    </location>
</feature>